<geneLocation type="mitochondrion" evidence="10"/>
<feature type="transmembrane region" description="Helical" evidence="8">
    <location>
        <begin position="353"/>
        <end position="373"/>
    </location>
</feature>
<feature type="transmembrane region" description="Helical" evidence="8">
    <location>
        <begin position="318"/>
        <end position="341"/>
    </location>
</feature>
<feature type="transmembrane region" description="Helical" evidence="8">
    <location>
        <begin position="468"/>
        <end position="487"/>
    </location>
</feature>
<dbReference type="EC" id="7.1.1.2" evidence="2"/>
<evidence type="ECO:0000256" key="7">
    <source>
        <dbReference type="ARBA" id="ARBA00049551"/>
    </source>
</evidence>
<evidence type="ECO:0000259" key="9">
    <source>
        <dbReference type="Pfam" id="PF00361"/>
    </source>
</evidence>
<evidence type="ECO:0000256" key="5">
    <source>
        <dbReference type="ARBA" id="ARBA00023136"/>
    </source>
</evidence>
<dbReference type="PRINTS" id="PR01434">
    <property type="entry name" value="NADHDHGNASE5"/>
</dbReference>
<feature type="transmembrane region" description="Helical" evidence="8">
    <location>
        <begin position="507"/>
        <end position="527"/>
    </location>
</feature>
<dbReference type="PANTHER" id="PTHR42829:SF2">
    <property type="entry name" value="NADH-UBIQUINONE OXIDOREDUCTASE CHAIN 5"/>
    <property type="match status" value="1"/>
</dbReference>
<dbReference type="PANTHER" id="PTHR42829">
    <property type="entry name" value="NADH-UBIQUINONE OXIDOREDUCTASE CHAIN 5"/>
    <property type="match status" value="1"/>
</dbReference>
<keyword evidence="10" id="KW-0496">Mitochondrion</keyword>
<feature type="transmembrane region" description="Helical" evidence="8">
    <location>
        <begin position="393"/>
        <end position="414"/>
    </location>
</feature>
<feature type="transmembrane region" description="Helical" evidence="8">
    <location>
        <begin position="136"/>
        <end position="157"/>
    </location>
</feature>
<evidence type="ECO:0000256" key="6">
    <source>
        <dbReference type="ARBA" id="ARBA00031027"/>
    </source>
</evidence>
<dbReference type="GO" id="GO:0042773">
    <property type="term" value="P:ATP synthesis coupled electron transport"/>
    <property type="evidence" value="ECO:0007669"/>
    <property type="project" value="InterPro"/>
</dbReference>
<feature type="transmembrane region" description="Helical" evidence="8">
    <location>
        <begin position="105"/>
        <end position="124"/>
    </location>
</feature>
<feature type="transmembrane region" description="Helical" evidence="8">
    <location>
        <begin position="252"/>
        <end position="269"/>
    </location>
</feature>
<proteinExistence type="predicted"/>
<dbReference type="InterPro" id="IPR001750">
    <property type="entry name" value="ND/Mrp_TM"/>
</dbReference>
<feature type="transmembrane region" description="Helical" evidence="8">
    <location>
        <begin position="223"/>
        <end position="247"/>
    </location>
</feature>
<sequence length="528" mass="59875">MFVSVISLSFVLFLGAFILVVLGFSVSYIISFSPCSFFLLGDFDFISCVDTIVVMCLTMLIICSLLAFIYCFHYYYGAADAKFLFYLMVWFVLVMFILILSNSLIFTLVMWEYLGFVSFLLILFYSNSSSVRASLITLFSSRFGDVGLFIVLVYVLFNGVHSWFFLLSFFLVVITKSAGFPFISWLLEAMRAPTPVSSLVHSSTLVAAGVWFIVRYGTLLDSFTVFFIFTISLITIFITGLCALFFVDLKKIVALSTCNNVAWCLVYYVCNDLYLVVFQLLVHGVCKCALFILVGDLMSSSSGSQSSIGVYMSRYGGLYNSLLLSLLVFCLCGLPFMGIYFSKHFFFISLVNFSFNFLLVFLVLFGFFLSYIYSFRLAMLVCSCARGLSSGYLVSFVFIGIFTLVGSLFGWLIFGGLEEYADLSLVWSILFLLVQLAGCIVGSLIYFTSFEGWFWESILCGNDFMVGLFYHFYNVIFSFSVAVIYRWEVTLLFYFSGLFSRLESGLFIFSLNFVVFGILCYFIFCLIF</sequence>
<feature type="transmembrane region" description="Helical" evidence="8">
    <location>
        <begin position="52"/>
        <end position="76"/>
    </location>
</feature>
<dbReference type="EMBL" id="KR269763">
    <property type="protein sequence ID" value="AKP94291.1"/>
    <property type="molecule type" value="Genomic_DNA"/>
</dbReference>
<feature type="transmembrane region" description="Helical" evidence="8">
    <location>
        <begin position="83"/>
        <end position="99"/>
    </location>
</feature>
<feature type="domain" description="NADH:quinone oxidoreductase/Mrp antiporter transmembrane" evidence="9">
    <location>
        <begin position="101"/>
        <end position="364"/>
    </location>
</feature>
<feature type="transmembrane region" description="Helical" evidence="8">
    <location>
        <begin position="426"/>
        <end position="447"/>
    </location>
</feature>
<name>A0A0H4SND2_9TREM</name>
<evidence type="ECO:0000256" key="4">
    <source>
        <dbReference type="ARBA" id="ARBA00022989"/>
    </source>
</evidence>
<accession>A0A0H4SND2</accession>
<dbReference type="Pfam" id="PF00361">
    <property type="entry name" value="Proton_antipo_M"/>
    <property type="match status" value="1"/>
</dbReference>
<evidence type="ECO:0000256" key="8">
    <source>
        <dbReference type="SAM" id="Phobius"/>
    </source>
</evidence>
<evidence type="ECO:0000313" key="10">
    <source>
        <dbReference type="EMBL" id="AKP94291.1"/>
    </source>
</evidence>
<feature type="transmembrane region" description="Helical" evidence="8">
    <location>
        <begin position="275"/>
        <end position="297"/>
    </location>
</feature>
<dbReference type="InterPro" id="IPR003945">
    <property type="entry name" value="NU5C-like"/>
</dbReference>
<organism evidence="10">
    <name type="scientific">Diplostomum spathaceum</name>
    <dbReference type="NCBI Taxonomy" id="183647"/>
    <lineage>
        <taxon>Eukaryota</taxon>
        <taxon>Metazoa</taxon>
        <taxon>Spiralia</taxon>
        <taxon>Lophotrochozoa</taxon>
        <taxon>Platyhelminthes</taxon>
        <taxon>Trematoda</taxon>
        <taxon>Digenea</taxon>
        <taxon>Diplostomida</taxon>
        <taxon>Diplostomoidea</taxon>
        <taxon>Diplostomidae</taxon>
        <taxon>Diplostomum</taxon>
    </lineage>
</organism>
<comment type="catalytic activity">
    <reaction evidence="7">
        <text>a ubiquinone + NADH + 5 H(+)(in) = a ubiquinol + NAD(+) + 4 H(+)(out)</text>
        <dbReference type="Rhea" id="RHEA:29091"/>
        <dbReference type="Rhea" id="RHEA-COMP:9565"/>
        <dbReference type="Rhea" id="RHEA-COMP:9566"/>
        <dbReference type="ChEBI" id="CHEBI:15378"/>
        <dbReference type="ChEBI" id="CHEBI:16389"/>
        <dbReference type="ChEBI" id="CHEBI:17976"/>
        <dbReference type="ChEBI" id="CHEBI:57540"/>
        <dbReference type="ChEBI" id="CHEBI:57945"/>
        <dbReference type="EC" id="7.1.1.2"/>
    </reaction>
</comment>
<evidence type="ECO:0000256" key="2">
    <source>
        <dbReference type="ARBA" id="ARBA00012944"/>
    </source>
</evidence>
<reference evidence="10" key="1">
    <citation type="journal article" date="2015" name="Parasit. Vectors">
        <title>Complete mitochondrial genomes and nuclear ribosomal RNA operons of two species of Diplostomum (Platyhelminthes: Trematoda): a molecular resource for taxonomy and molecular epidemiology of important fish pathogens.</title>
        <authorList>
            <person name="Brabec J."/>
            <person name="Kostadinova A."/>
            <person name="Scholz T."/>
            <person name="Littlewood D.T."/>
        </authorList>
    </citation>
    <scope>NUCLEOTIDE SEQUENCE</scope>
    <source>
        <strain evidence="10">Spa3a</strain>
    </source>
</reference>
<feature type="transmembrane region" description="Helical" evidence="8">
    <location>
        <begin position="199"/>
        <end position="217"/>
    </location>
</feature>
<evidence type="ECO:0000256" key="3">
    <source>
        <dbReference type="ARBA" id="ARBA00022692"/>
    </source>
</evidence>
<dbReference type="GO" id="GO:0015990">
    <property type="term" value="P:electron transport coupled proton transport"/>
    <property type="evidence" value="ECO:0007669"/>
    <property type="project" value="TreeGrafter"/>
</dbReference>
<evidence type="ECO:0000256" key="1">
    <source>
        <dbReference type="ARBA" id="ARBA00004141"/>
    </source>
</evidence>
<dbReference type="GO" id="GO:0008137">
    <property type="term" value="F:NADH dehydrogenase (ubiquinone) activity"/>
    <property type="evidence" value="ECO:0007669"/>
    <property type="project" value="UniProtKB-EC"/>
</dbReference>
<dbReference type="AlphaFoldDB" id="A0A0H4SND2"/>
<feature type="transmembrane region" description="Helical" evidence="8">
    <location>
        <begin position="12"/>
        <end position="40"/>
    </location>
</feature>
<dbReference type="GO" id="GO:0003954">
    <property type="term" value="F:NADH dehydrogenase activity"/>
    <property type="evidence" value="ECO:0007669"/>
    <property type="project" value="TreeGrafter"/>
</dbReference>
<dbReference type="GO" id="GO:0016020">
    <property type="term" value="C:membrane"/>
    <property type="evidence" value="ECO:0007669"/>
    <property type="project" value="UniProtKB-SubCell"/>
</dbReference>
<keyword evidence="5 8" id="KW-0472">Membrane</keyword>
<gene>
    <name evidence="10" type="primary">ND5</name>
</gene>
<keyword evidence="3 8" id="KW-0812">Transmembrane</keyword>
<comment type="subcellular location">
    <subcellularLocation>
        <location evidence="1">Membrane</location>
        <topology evidence="1">Multi-pass membrane protein</topology>
    </subcellularLocation>
</comment>
<protein>
    <recommendedName>
        <fullName evidence="2">NADH:ubiquinone reductase (H(+)-translocating)</fullName>
        <ecNumber evidence="2">7.1.1.2</ecNumber>
    </recommendedName>
    <alternativeName>
        <fullName evidence="6">NADH dehydrogenase subunit 5</fullName>
    </alternativeName>
</protein>
<keyword evidence="4 8" id="KW-1133">Transmembrane helix</keyword>
<feature type="transmembrane region" description="Helical" evidence="8">
    <location>
        <begin position="163"/>
        <end position="187"/>
    </location>
</feature>